<dbReference type="Pfam" id="PF13976">
    <property type="entry name" value="gag_pre-integrs"/>
    <property type="match status" value="1"/>
</dbReference>
<keyword evidence="6" id="KW-0175">Coiled coil</keyword>
<dbReference type="Pfam" id="PF07727">
    <property type="entry name" value="RVT_2"/>
    <property type="match status" value="1"/>
</dbReference>
<evidence type="ECO:0000256" key="6">
    <source>
        <dbReference type="SAM" id="Coils"/>
    </source>
</evidence>
<protein>
    <submittedName>
        <fullName evidence="10">Putative retroelement pol polyprotein</fullName>
    </submittedName>
</protein>
<dbReference type="InterPro" id="IPR036397">
    <property type="entry name" value="RNaseH_sf"/>
</dbReference>
<feature type="region of interest" description="Disordered" evidence="7">
    <location>
        <begin position="766"/>
        <end position="794"/>
    </location>
</feature>
<proteinExistence type="predicted"/>
<dbReference type="InterPro" id="IPR057670">
    <property type="entry name" value="SH3_retrovirus"/>
</dbReference>
<evidence type="ECO:0000256" key="4">
    <source>
        <dbReference type="ARBA" id="ARBA00022801"/>
    </source>
</evidence>
<dbReference type="Pfam" id="PF00665">
    <property type="entry name" value="rve"/>
    <property type="match status" value="1"/>
</dbReference>
<dbReference type="SUPFAM" id="SSF57756">
    <property type="entry name" value="Retrovirus zinc finger-like domains"/>
    <property type="match status" value="1"/>
</dbReference>
<feature type="region of interest" description="Disordered" evidence="7">
    <location>
        <begin position="223"/>
        <end position="247"/>
    </location>
</feature>
<dbReference type="PANTHER" id="PTHR42648">
    <property type="entry name" value="TRANSPOSASE, PUTATIVE-RELATED"/>
    <property type="match status" value="1"/>
</dbReference>
<name>Q9SH77_ARATH</name>
<dbReference type="Pfam" id="PF22936">
    <property type="entry name" value="Pol_BBD"/>
    <property type="match status" value="1"/>
</dbReference>
<dbReference type="PROSITE" id="PS50158">
    <property type="entry name" value="ZF_CCHC"/>
    <property type="match status" value="1"/>
</dbReference>
<dbReference type="GO" id="GO:0003676">
    <property type="term" value="F:nucleic acid binding"/>
    <property type="evidence" value="ECO:0007669"/>
    <property type="project" value="InterPro"/>
</dbReference>
<dbReference type="Pfam" id="PF25597">
    <property type="entry name" value="SH3_retrovirus"/>
    <property type="match status" value="1"/>
</dbReference>
<feature type="compositionally biased region" description="Basic and acidic residues" evidence="7">
    <location>
        <begin position="223"/>
        <end position="233"/>
    </location>
</feature>
<evidence type="ECO:0000256" key="1">
    <source>
        <dbReference type="ARBA" id="ARBA00022670"/>
    </source>
</evidence>
<dbReference type="GO" id="GO:0004190">
    <property type="term" value="F:aspartic-type endopeptidase activity"/>
    <property type="evidence" value="ECO:0007669"/>
    <property type="project" value="UniProtKB-KW"/>
</dbReference>
<dbReference type="InterPro" id="IPR054722">
    <property type="entry name" value="PolX-like_BBD"/>
</dbReference>
<keyword evidence="5" id="KW-0863">Zinc-finger</keyword>
<dbReference type="SUPFAM" id="SSF56672">
    <property type="entry name" value="DNA/RNA polymerases"/>
    <property type="match status" value="1"/>
</dbReference>
<dbReference type="InterPro" id="IPR001878">
    <property type="entry name" value="Znf_CCHC"/>
</dbReference>
<feature type="coiled-coil region" evidence="6">
    <location>
        <begin position="50"/>
        <end position="77"/>
    </location>
</feature>
<sequence>MSTARIEVEKFDGRGDYTMWKEKLLAHMDILGLNTALKESESTGEKKSVLDESDEDYEEKLEKFEALEEKKKKARSAIVLSVTDRVLRKIKKESTAAAMLLALDKLYMSKALPNRIYPKQKLYSFKMSENLSVEGNIDEFLQIITDLENMNVIISDEDQAILLLTALPKAFDQLKDTLKYSSGKSILTLDEVAAAIYSKELELGSVKKSIKVQAEGLYVKDKNENKGKGEQKGKGKGKKGKSKKKPGCWTCGEEGHFRSSCPNQNKPQFKQSQVVKGESSGGKGNLAEAAGYYVSEALSSTEVHLEDEWILDTGCSYHMTYKREWFHEFNEDAGGSVRMGNKTVSRVRGVGTIRVKNSDGLTIVLTNVRYIPDMDRNLLSLGTFEKAGYKFESEDGILRIKAGNQVLLTGRRYDTLYLLNWKPVASESLAVVKRADDTVLWHQRLCHMSQKNMEILVRKGFLDKKKVSSLDVCEDCIYGKAKRKSFSLAHHDTKEKLEYIHSDLWGAPFVPLSLGKCQYFMSIIDDFTRKVWVYFMKTKDEAFEKFVEWVNLVENQTDRRVKTLRTDNGLEFCNKLFDGFCESIGIHRHRTCAYTPQQNGVAERMNRTIMEKVRSMLSDSGLPKRFWAEATHTTVLLINKTPSSALNFEIPDKKWSGNPPVYSYLRRYGCVAFVHTDDGKLEPRAKKGVLIGYPVGVKGYKVWILDERKCVVSRNIIFQENAVYKDLMQRQENVSTEEDDQTGSYLEFDLEAERDVISGGDQEMVNTIPAPESPVVSTPTTQDTNDDEDSDVNQSPLSYHLVRDRDKREIRAPRRFDDEDYYAEALYTTEDGEAVEPENYRKAKLDANFDKWKLAMDEEIDSQEKNNTWTIVTRPENQRIIGCRWIFKYKLGILGVEEPRFKARLVAKGYAQKEGIDYHEIFAPVVKHVSIRVLLSIVAQEDLELEQLDVKTAFLHGELKEKIYMSPPEGYESMFKANEVCLLNKALYGLKQAPKQWNEKFDNFMKEICFVKSAYDSCAYTKVLPDGSVMYLLIYVDDILVASKNKEAITALKANLGMRFEMKDLGAAKKILGMEIIRDRTLGVLWLSQEGYLNKILETYNMAEAKPAMTPLGAHFKFQAATEQKLIRDEDFMKSVPYSSAVGSIMYAMLGTRPDLAYPVGIISRFMSQPIKEHWLGVKWVLRYIKGTLKTRLCYKKSSSFSIVGYCDADYAADLDKRRSITGLVFTLGGNTISWKSGLQRVVAQSTTESEYMSLTEAVKEAIWLKGLLKDFGYEQKSVEIFCDSQSAIALSKNNVHHERTKHIDVKYHFIREIISDGTVEVLKISTEKNPADIFTKVLAVSKFQAALNLLRVKSE</sequence>
<dbReference type="InterPro" id="IPR043502">
    <property type="entry name" value="DNA/RNA_pol_sf"/>
</dbReference>
<feature type="domain" description="Integrase catalytic" evidence="9">
    <location>
        <begin position="497"/>
        <end position="659"/>
    </location>
</feature>
<dbReference type="GO" id="GO:0015074">
    <property type="term" value="P:DNA integration"/>
    <property type="evidence" value="ECO:0007669"/>
    <property type="project" value="InterPro"/>
</dbReference>
<dbReference type="Gene3D" id="3.30.420.10">
    <property type="entry name" value="Ribonuclease H-like superfamily/Ribonuclease H"/>
    <property type="match status" value="1"/>
</dbReference>
<dbReference type="PIR" id="F84486">
    <property type="entry name" value="F84486"/>
</dbReference>
<keyword evidence="2" id="KW-0479">Metal-binding</keyword>
<evidence type="ECO:0000256" key="5">
    <source>
        <dbReference type="PROSITE-ProRule" id="PRU00047"/>
    </source>
</evidence>
<evidence type="ECO:0000259" key="8">
    <source>
        <dbReference type="PROSITE" id="PS50158"/>
    </source>
</evidence>
<keyword evidence="5" id="KW-0862">Zinc</keyword>
<feature type="compositionally biased region" description="Basic residues" evidence="7">
    <location>
        <begin position="234"/>
        <end position="246"/>
    </location>
</feature>
<dbReference type="InterPro" id="IPR012337">
    <property type="entry name" value="RNaseH-like_sf"/>
</dbReference>
<dbReference type="MEROPS" id="A11.002"/>
<dbReference type="Pfam" id="PF00098">
    <property type="entry name" value="zf-CCHC"/>
    <property type="match status" value="1"/>
</dbReference>
<reference key="1">
    <citation type="journal article" date="1999" name="Nature">
        <title>Sequence and analysis of chromosome 2 of the plant Arabidopsis thaliana.</title>
        <authorList>
            <person name="Lin X."/>
            <person name="Kaul S."/>
            <person name="Rounsley S."/>
            <person name="Shea T.P."/>
            <person name="Benito M.I."/>
            <person name="Town C.D."/>
            <person name="Fujii C.Y."/>
            <person name="Mason T."/>
            <person name="Bowman C.L."/>
            <person name="Barnstead M."/>
            <person name="Feldblyum T.V."/>
            <person name="Buell C.R."/>
            <person name="Ketchum K.A."/>
            <person name="Lee J."/>
            <person name="Ronning C.M."/>
            <person name="Koo H.L."/>
            <person name="Moffat K.S."/>
            <person name="Cronin L.A."/>
            <person name="Shen M."/>
            <person name="Pai G."/>
            <person name="Van Aken S."/>
            <person name="Umayam L."/>
            <person name="Tallon L.J."/>
            <person name="Gill J.E."/>
            <person name="Adams M.D."/>
            <person name="Carrera A.J."/>
            <person name="Creasy T.H."/>
            <person name="Goodman H.M."/>
            <person name="Somerville C.R."/>
            <person name="Copenhaver G.P."/>
            <person name="Preuss D."/>
            <person name="Nierman W.C."/>
            <person name="White O."/>
            <person name="Eisen J.A."/>
            <person name="Salzberg S.L."/>
            <person name="Fraser C.M."/>
            <person name="Venter J.C."/>
        </authorList>
    </citation>
    <scope>NUCLEOTIDE SEQUENCE [LARGE SCALE GENOMIC DNA]</scope>
    <source>
        <strain>cv. Columbia</strain>
    </source>
</reference>
<dbReference type="InterPro" id="IPR039537">
    <property type="entry name" value="Retrotran_Ty1/copia-like"/>
</dbReference>
<dbReference type="PANTHER" id="PTHR42648:SF28">
    <property type="entry name" value="TRANSPOSON-ENCODED PROTEIN WITH RIBONUCLEASE H-LIKE AND RETROVIRUS ZINC FINGER-LIKE DOMAINS"/>
    <property type="match status" value="1"/>
</dbReference>
<evidence type="ECO:0000256" key="2">
    <source>
        <dbReference type="ARBA" id="ARBA00022723"/>
    </source>
</evidence>
<evidence type="ECO:0000313" key="10">
    <source>
        <dbReference type="EMBL" id="AAD32759.1"/>
    </source>
</evidence>
<dbReference type="SMART" id="SM00343">
    <property type="entry name" value="ZnF_C2HC"/>
    <property type="match status" value="1"/>
</dbReference>
<dbReference type="InterPro" id="IPR001584">
    <property type="entry name" value="Integrase_cat-core"/>
</dbReference>
<evidence type="ECO:0000256" key="3">
    <source>
        <dbReference type="ARBA" id="ARBA00022750"/>
    </source>
</evidence>
<keyword evidence="1" id="KW-0645">Protease</keyword>
<dbReference type="InterPro" id="IPR036875">
    <property type="entry name" value="Znf_CCHC_sf"/>
</dbReference>
<accession>Q9SH77</accession>
<keyword evidence="3" id="KW-0064">Aspartyl protease</keyword>
<dbReference type="CDD" id="cd09272">
    <property type="entry name" value="RNase_HI_RT_Ty1"/>
    <property type="match status" value="1"/>
</dbReference>
<dbReference type="GO" id="GO:0008270">
    <property type="term" value="F:zinc ion binding"/>
    <property type="evidence" value="ECO:0007669"/>
    <property type="project" value="UniProtKB-KW"/>
</dbReference>
<dbReference type="ExpressionAtlas" id="Q9SH77">
    <property type="expression patterns" value="baseline and differential"/>
</dbReference>
<dbReference type="EMBL" id="AC007662">
    <property type="protein sequence ID" value="AAD32759.1"/>
    <property type="molecule type" value="Genomic_DNA"/>
</dbReference>
<keyword evidence="4" id="KW-0378">Hydrolase</keyword>
<dbReference type="InterPro" id="IPR025724">
    <property type="entry name" value="GAG-pre-integrase_dom"/>
</dbReference>
<dbReference type="PROSITE" id="PS50994">
    <property type="entry name" value="INTEGRASE"/>
    <property type="match status" value="1"/>
</dbReference>
<dbReference type="SUPFAM" id="SSF53098">
    <property type="entry name" value="Ribonuclease H-like"/>
    <property type="match status" value="1"/>
</dbReference>
<dbReference type="GO" id="GO:0006508">
    <property type="term" value="P:proteolysis"/>
    <property type="evidence" value="ECO:0007669"/>
    <property type="project" value="UniProtKB-KW"/>
</dbReference>
<gene>
    <name evidence="10" type="ordered locus">At2g07550</name>
</gene>
<reference evidence="10" key="2">
    <citation type="submission" date="2000-03" db="EMBL/GenBank/DDBJ databases">
        <title>Arabidopsis thaliana chromosome 2 BAC F9A16 genomic sequence.</title>
        <authorList>
            <person name="Lin X."/>
            <person name="Kaul S."/>
            <person name="Town C.D."/>
            <person name="Benito M.-I."/>
            <person name="Creasy T.H."/>
            <person name="Haas B.J."/>
            <person name="Wu D."/>
            <person name="Maiti R."/>
            <person name="Ronning C.M."/>
            <person name="Koo H."/>
            <person name="Fujii C.Y."/>
            <person name="Utterback T.R."/>
            <person name="Barnstead M.E."/>
            <person name="Bowman C.L."/>
            <person name="White O."/>
            <person name="Nierman W.C."/>
            <person name="Fraser C.M."/>
        </authorList>
    </citation>
    <scope>NUCLEOTIDE SEQUENCE</scope>
</reference>
<reference evidence="10" key="3">
    <citation type="submission" date="2002-02" db="EMBL/GenBank/DDBJ databases">
        <authorList>
            <person name="Town C.D."/>
            <person name="Kaul S."/>
        </authorList>
    </citation>
    <scope>NUCLEOTIDE SEQUENCE</scope>
</reference>
<evidence type="ECO:0000256" key="7">
    <source>
        <dbReference type="SAM" id="MobiDB-lite"/>
    </source>
</evidence>
<dbReference type="InterPro" id="IPR013103">
    <property type="entry name" value="RVT_2"/>
</dbReference>
<organism evidence="10">
    <name type="scientific">Arabidopsis thaliana</name>
    <name type="common">Mouse-ear cress</name>
    <dbReference type="NCBI Taxonomy" id="3702"/>
    <lineage>
        <taxon>Eukaryota</taxon>
        <taxon>Viridiplantae</taxon>
        <taxon>Streptophyta</taxon>
        <taxon>Embryophyta</taxon>
        <taxon>Tracheophyta</taxon>
        <taxon>Spermatophyta</taxon>
        <taxon>Magnoliopsida</taxon>
        <taxon>eudicotyledons</taxon>
        <taxon>Gunneridae</taxon>
        <taxon>Pentapetalae</taxon>
        <taxon>rosids</taxon>
        <taxon>malvids</taxon>
        <taxon>Brassicales</taxon>
        <taxon>Brassicaceae</taxon>
        <taxon>Camelineae</taxon>
        <taxon>Arabidopsis</taxon>
    </lineage>
</organism>
<dbReference type="Pfam" id="PF14223">
    <property type="entry name" value="Retrotran_gag_2"/>
    <property type="match status" value="1"/>
</dbReference>
<feature type="domain" description="CCHC-type" evidence="8">
    <location>
        <begin position="248"/>
        <end position="263"/>
    </location>
</feature>
<evidence type="ECO:0000259" key="9">
    <source>
        <dbReference type="PROSITE" id="PS50994"/>
    </source>
</evidence>